<evidence type="ECO:0000256" key="6">
    <source>
        <dbReference type="ARBA" id="ARBA00038503"/>
    </source>
</evidence>
<keyword evidence="4" id="KW-0539">Nucleus</keyword>
<keyword evidence="3" id="KW-0698">rRNA processing</keyword>
<dbReference type="InterPro" id="IPR029060">
    <property type="entry name" value="PIN-like_dom_sf"/>
</dbReference>
<evidence type="ECO:0000256" key="7">
    <source>
        <dbReference type="SAM" id="MobiDB-lite"/>
    </source>
</evidence>
<dbReference type="GO" id="GO:0006364">
    <property type="term" value="P:rRNA processing"/>
    <property type="evidence" value="ECO:0007669"/>
    <property type="project" value="UniProtKB-KW"/>
</dbReference>
<sequence length="317" mass="35756">MKLKRAKAYRKLMNNFANTYGFREPYQCIIDSQLLEDSFRCKIDLVVRLESVLQGKVKPMVTQACPLAPTCAHTRVRPFTNKRQCDMRQLYTATPKNEALITFAKTLERRRCNHHELDEPLSSLECISSVVGPKNKHRLIVASQDKKVRAHLRTIPGVPLVYLNKSVMIMEPMNTITEEQRDREEKSKFRLGLKGPRIQEQTPKRKREEDGEEDGQESDNAEGENAEDRPQKKKKRKGPKQPNPLSMRKKKTDAPAGSNAGKPKTGESKTPRPTNAHTAEHTTEGEGEGGGRKRKRKHKPKGDAEPAADAGGEATET</sequence>
<dbReference type="Pfam" id="PF04900">
    <property type="entry name" value="Fcf1"/>
    <property type="match status" value="1"/>
</dbReference>
<accession>A0AAN6LZY2</accession>
<evidence type="ECO:0000256" key="5">
    <source>
        <dbReference type="ARBA" id="ARBA00037300"/>
    </source>
</evidence>
<feature type="domain" description="UTP23 sensor motif region" evidence="8">
    <location>
        <begin position="233"/>
        <end position="251"/>
    </location>
</feature>
<evidence type="ECO:0000256" key="2">
    <source>
        <dbReference type="ARBA" id="ARBA00022517"/>
    </source>
</evidence>
<gene>
    <name evidence="9" type="ORF">GRF29_77g796355</name>
</gene>
<comment type="function">
    <text evidence="5">Involved in rRNA-processing and ribosome biogenesis.</text>
</comment>
<feature type="compositionally biased region" description="Low complexity" evidence="7">
    <location>
        <begin position="305"/>
        <end position="317"/>
    </location>
</feature>
<dbReference type="SUPFAM" id="SSF88723">
    <property type="entry name" value="PIN domain-like"/>
    <property type="match status" value="1"/>
</dbReference>
<feature type="compositionally biased region" description="Acidic residues" evidence="7">
    <location>
        <begin position="210"/>
        <end position="225"/>
    </location>
</feature>
<comment type="subcellular location">
    <subcellularLocation>
        <location evidence="1">Nucleus</location>
        <location evidence="1">Nucleolus</location>
    </subcellularLocation>
</comment>
<dbReference type="EMBL" id="WVTA01000007">
    <property type="protein sequence ID" value="KAK3208455.1"/>
    <property type="molecule type" value="Genomic_DNA"/>
</dbReference>
<feature type="region of interest" description="Disordered" evidence="7">
    <location>
        <begin position="175"/>
        <end position="317"/>
    </location>
</feature>
<dbReference type="InterPro" id="IPR057776">
    <property type="entry name" value="UTP23_sensor"/>
</dbReference>
<dbReference type="GO" id="GO:0032040">
    <property type="term" value="C:small-subunit processome"/>
    <property type="evidence" value="ECO:0007669"/>
    <property type="project" value="InterPro"/>
</dbReference>
<comment type="caution">
    <text evidence="9">The sequence shown here is derived from an EMBL/GenBank/DDBJ whole genome shotgun (WGS) entry which is preliminary data.</text>
</comment>
<feature type="compositionally biased region" description="Basic and acidic residues" evidence="7">
    <location>
        <begin position="178"/>
        <end position="188"/>
    </location>
</feature>
<reference evidence="9 10" key="1">
    <citation type="submission" date="2021-02" db="EMBL/GenBank/DDBJ databases">
        <title>Genome assembly of Pseudopithomyces chartarum.</title>
        <authorList>
            <person name="Jauregui R."/>
            <person name="Singh J."/>
            <person name="Voisey C."/>
        </authorList>
    </citation>
    <scope>NUCLEOTIDE SEQUENCE [LARGE SCALE GENOMIC DNA]</scope>
    <source>
        <strain evidence="9 10">AGR01</strain>
    </source>
</reference>
<evidence type="ECO:0000256" key="3">
    <source>
        <dbReference type="ARBA" id="ARBA00022552"/>
    </source>
</evidence>
<dbReference type="Proteomes" id="UP001280581">
    <property type="component" value="Unassembled WGS sequence"/>
</dbReference>
<organism evidence="9 10">
    <name type="scientific">Pseudopithomyces chartarum</name>
    <dbReference type="NCBI Taxonomy" id="1892770"/>
    <lineage>
        <taxon>Eukaryota</taxon>
        <taxon>Fungi</taxon>
        <taxon>Dikarya</taxon>
        <taxon>Ascomycota</taxon>
        <taxon>Pezizomycotina</taxon>
        <taxon>Dothideomycetes</taxon>
        <taxon>Pleosporomycetidae</taxon>
        <taxon>Pleosporales</taxon>
        <taxon>Massarineae</taxon>
        <taxon>Didymosphaeriaceae</taxon>
        <taxon>Pseudopithomyces</taxon>
    </lineage>
</organism>
<evidence type="ECO:0000259" key="8">
    <source>
        <dbReference type="Pfam" id="PF24779"/>
    </source>
</evidence>
<dbReference type="Pfam" id="PF24779">
    <property type="entry name" value="UTP23_sensor"/>
    <property type="match status" value="1"/>
</dbReference>
<keyword evidence="10" id="KW-1185">Reference proteome</keyword>
<dbReference type="AlphaFoldDB" id="A0AAN6LZY2"/>
<dbReference type="PANTHER" id="PTHR12416">
    <property type="entry name" value="RRNA-PROCESSING PROTEIN UTP23 HOMOLOG"/>
    <property type="match status" value="1"/>
</dbReference>
<evidence type="ECO:0000313" key="9">
    <source>
        <dbReference type="EMBL" id="KAK3208455.1"/>
    </source>
</evidence>
<proteinExistence type="inferred from homology"/>
<protein>
    <recommendedName>
        <fullName evidence="8">UTP23 sensor motif region domain-containing protein</fullName>
    </recommendedName>
</protein>
<evidence type="ECO:0000256" key="1">
    <source>
        <dbReference type="ARBA" id="ARBA00004604"/>
    </source>
</evidence>
<comment type="similarity">
    <text evidence="6">Belongs to the UTP23/FCF1 family. UTP23 subfamily.</text>
</comment>
<dbReference type="CDD" id="cd09865">
    <property type="entry name" value="PIN_ScUtp23p-like"/>
    <property type="match status" value="1"/>
</dbReference>
<evidence type="ECO:0000313" key="10">
    <source>
        <dbReference type="Proteomes" id="UP001280581"/>
    </source>
</evidence>
<name>A0AAN6LZY2_9PLEO</name>
<keyword evidence="2" id="KW-0690">Ribosome biogenesis</keyword>
<dbReference type="Gene3D" id="3.40.50.1010">
    <property type="entry name" value="5'-nuclease"/>
    <property type="match status" value="1"/>
</dbReference>
<evidence type="ECO:0000256" key="4">
    <source>
        <dbReference type="ARBA" id="ARBA00023242"/>
    </source>
</evidence>
<dbReference type="InterPro" id="IPR006984">
    <property type="entry name" value="Fcf1/UTP23"/>
</dbReference>